<dbReference type="PANTHER" id="PTHR13471">
    <property type="entry name" value="TETRATRICOPEPTIDE-LIKE HELICAL"/>
    <property type="match status" value="1"/>
</dbReference>
<dbReference type="Proteomes" id="UP000270296">
    <property type="component" value="Unassembled WGS sequence"/>
</dbReference>
<evidence type="ECO:0000256" key="1">
    <source>
        <dbReference type="ARBA" id="ARBA00004123"/>
    </source>
</evidence>
<accession>A0A183JB21</accession>
<reference evidence="6" key="1">
    <citation type="submission" date="2016-06" db="UniProtKB">
        <authorList>
            <consortium name="WormBaseParasite"/>
        </authorList>
    </citation>
    <scope>IDENTIFICATION</scope>
</reference>
<comment type="similarity">
    <text evidence="2">Belongs to the NRDE2 family.</text>
</comment>
<evidence type="ECO:0000256" key="2">
    <source>
        <dbReference type="ARBA" id="ARBA00009265"/>
    </source>
</evidence>
<proteinExistence type="inferred from homology"/>
<evidence type="ECO:0000313" key="4">
    <source>
        <dbReference type="EMBL" id="VDP53755.1"/>
    </source>
</evidence>
<dbReference type="GO" id="GO:0031048">
    <property type="term" value="P:regulatory ncRNA-mediated heterochromatin formation"/>
    <property type="evidence" value="ECO:0007669"/>
    <property type="project" value="TreeGrafter"/>
</dbReference>
<gene>
    <name evidence="4" type="ORF">SBAD_LOCUS13069</name>
</gene>
<dbReference type="InterPro" id="IPR013633">
    <property type="entry name" value="NRDE-2"/>
</dbReference>
<dbReference type="GO" id="GO:0071013">
    <property type="term" value="C:catalytic step 2 spliceosome"/>
    <property type="evidence" value="ECO:0007669"/>
    <property type="project" value="TreeGrafter"/>
</dbReference>
<dbReference type="WBParaSite" id="SBAD_0001348501-mRNA-1">
    <property type="protein sequence ID" value="SBAD_0001348501-mRNA-1"/>
    <property type="gene ID" value="SBAD_0001348501"/>
</dbReference>
<dbReference type="GO" id="GO:1902369">
    <property type="term" value="P:negative regulation of RNA catabolic process"/>
    <property type="evidence" value="ECO:0007669"/>
    <property type="project" value="TreeGrafter"/>
</dbReference>
<evidence type="ECO:0000313" key="5">
    <source>
        <dbReference type="Proteomes" id="UP000270296"/>
    </source>
</evidence>
<keyword evidence="3" id="KW-0539">Nucleus</keyword>
<reference evidence="4 5" key="2">
    <citation type="submission" date="2018-11" db="EMBL/GenBank/DDBJ databases">
        <authorList>
            <consortium name="Pathogen Informatics"/>
        </authorList>
    </citation>
    <scope>NUCLEOTIDE SEQUENCE [LARGE SCALE GENOMIC DNA]</scope>
</reference>
<dbReference type="EMBL" id="UZAM01020028">
    <property type="protein sequence ID" value="VDP53755.1"/>
    <property type="molecule type" value="Genomic_DNA"/>
</dbReference>
<dbReference type="OrthoDB" id="2151161at2759"/>
<dbReference type="AlphaFoldDB" id="A0A183JB21"/>
<evidence type="ECO:0000313" key="6">
    <source>
        <dbReference type="WBParaSite" id="SBAD_0001348501-mRNA-1"/>
    </source>
</evidence>
<comment type="subcellular location">
    <subcellularLocation>
        <location evidence="1">Nucleus</location>
    </subcellularLocation>
</comment>
<name>A0A183JB21_9BILA</name>
<protein>
    <submittedName>
        <fullName evidence="4 6">Uncharacterized protein</fullName>
    </submittedName>
</protein>
<organism evidence="6">
    <name type="scientific">Soboliphyme baturini</name>
    <dbReference type="NCBI Taxonomy" id="241478"/>
    <lineage>
        <taxon>Eukaryota</taxon>
        <taxon>Metazoa</taxon>
        <taxon>Ecdysozoa</taxon>
        <taxon>Nematoda</taxon>
        <taxon>Enoplea</taxon>
        <taxon>Dorylaimia</taxon>
        <taxon>Dioctophymatida</taxon>
        <taxon>Dioctophymatoidea</taxon>
        <taxon>Soboliphymatidae</taxon>
        <taxon>Soboliphyme</taxon>
    </lineage>
</organism>
<dbReference type="PANTHER" id="PTHR13471:SF0">
    <property type="entry name" value="NUCLEAR EXOSOME REGULATOR NRDE2"/>
    <property type="match status" value="1"/>
</dbReference>
<evidence type="ECO:0000256" key="3">
    <source>
        <dbReference type="ARBA" id="ARBA00023242"/>
    </source>
</evidence>
<keyword evidence="5" id="KW-1185">Reference proteome</keyword>
<sequence length="535" mass="62039">MWLPWRNMVDEPEDVDRIVLFDDVCSSLYELRSETDKLAFFVESLKALRLINLPRFQSSNRCLWYEQAVDAQTVFRYFDVLPEVTGCSNFVGRREFFQQFLCQGLPLLPEHPWRTFLIYGQLYDQAVHLVCNTTHSLKMRQRSYKAFAKHLLEDPANRSTLVLYEAYSRGLWKLQALSEAANVIKTALTLCQYGIFYFSADSLEQVTLLRLLCCYAEIALSMGTDRMVVVSVLAMYLTSGEVQQNSSLPTSSSFDIRVNCLIGVLHEEWKKVKEHGSNKIYAETRQVVKQLTEQRTPPQCTHRLYYAFDRELECVYENEVFLTEVNGRRKSGCAPKLLMVVLDEALKTFPNHCGFLKLFCDFYLRGHLIVKLRNFFDTVCSKTSPLCSVAVIYAEFARFLKVKEDTGVRANDGVDRLRHVFDHYANTYPNLELLWRLWLRFETLFAEGKLEEVSYRAIRSCPWQKIIYYDAVSALPASKTQMIVDLIVEKELKLRVPWEEVELLEVAQPAIVNEQIQPGSDTHELLHEPTADHDN</sequence>